<feature type="compositionally biased region" description="Polar residues" evidence="1">
    <location>
        <begin position="9"/>
        <end position="22"/>
    </location>
</feature>
<reference evidence="2 3" key="1">
    <citation type="submission" date="2019-05" db="EMBL/GenBank/DDBJ databases">
        <title>Another draft genome of Portunus trituberculatus and its Hox gene families provides insights of decapod evolution.</title>
        <authorList>
            <person name="Jeong J.-H."/>
            <person name="Song I."/>
            <person name="Kim S."/>
            <person name="Choi T."/>
            <person name="Kim D."/>
            <person name="Ryu S."/>
            <person name="Kim W."/>
        </authorList>
    </citation>
    <scope>NUCLEOTIDE SEQUENCE [LARGE SCALE GENOMIC DNA]</scope>
    <source>
        <tissue evidence="2">Muscle</tissue>
    </source>
</reference>
<sequence length="70" mass="8082">MNRVYSVKGNKSSRNIPEQTAAQKRREKLVFGVLVRSGRGSNACCCLADLHNEKRKKMNVKKKNKKKEYE</sequence>
<dbReference type="AlphaFoldDB" id="A0A5B7F7Y4"/>
<dbReference type="EMBL" id="VSRR010004968">
    <property type="protein sequence ID" value="MPC41203.1"/>
    <property type="molecule type" value="Genomic_DNA"/>
</dbReference>
<feature type="region of interest" description="Disordered" evidence="1">
    <location>
        <begin position="1"/>
        <end position="23"/>
    </location>
</feature>
<comment type="caution">
    <text evidence="2">The sequence shown here is derived from an EMBL/GenBank/DDBJ whole genome shotgun (WGS) entry which is preliminary data.</text>
</comment>
<keyword evidence="3" id="KW-1185">Reference proteome</keyword>
<accession>A0A5B7F7Y4</accession>
<protein>
    <submittedName>
        <fullName evidence="2">Uncharacterized protein</fullName>
    </submittedName>
</protein>
<name>A0A5B7F7Y4_PORTR</name>
<gene>
    <name evidence="2" type="ORF">E2C01_034790</name>
</gene>
<organism evidence="2 3">
    <name type="scientific">Portunus trituberculatus</name>
    <name type="common">Swimming crab</name>
    <name type="synonym">Neptunus trituberculatus</name>
    <dbReference type="NCBI Taxonomy" id="210409"/>
    <lineage>
        <taxon>Eukaryota</taxon>
        <taxon>Metazoa</taxon>
        <taxon>Ecdysozoa</taxon>
        <taxon>Arthropoda</taxon>
        <taxon>Crustacea</taxon>
        <taxon>Multicrustacea</taxon>
        <taxon>Malacostraca</taxon>
        <taxon>Eumalacostraca</taxon>
        <taxon>Eucarida</taxon>
        <taxon>Decapoda</taxon>
        <taxon>Pleocyemata</taxon>
        <taxon>Brachyura</taxon>
        <taxon>Eubrachyura</taxon>
        <taxon>Portunoidea</taxon>
        <taxon>Portunidae</taxon>
        <taxon>Portuninae</taxon>
        <taxon>Portunus</taxon>
    </lineage>
</organism>
<evidence type="ECO:0000313" key="3">
    <source>
        <dbReference type="Proteomes" id="UP000324222"/>
    </source>
</evidence>
<evidence type="ECO:0000313" key="2">
    <source>
        <dbReference type="EMBL" id="MPC41203.1"/>
    </source>
</evidence>
<evidence type="ECO:0000256" key="1">
    <source>
        <dbReference type="SAM" id="MobiDB-lite"/>
    </source>
</evidence>
<proteinExistence type="predicted"/>
<dbReference type="Proteomes" id="UP000324222">
    <property type="component" value="Unassembled WGS sequence"/>
</dbReference>